<dbReference type="SUPFAM" id="SSF90257">
    <property type="entry name" value="Myosin rod fragments"/>
    <property type="match status" value="1"/>
</dbReference>
<feature type="region of interest" description="Disordered" evidence="1">
    <location>
        <begin position="92"/>
        <end position="129"/>
    </location>
</feature>
<comment type="caution">
    <text evidence="2">The sequence shown here is derived from an EMBL/GenBank/DDBJ whole genome shotgun (WGS) entry which is preliminary data.</text>
</comment>
<feature type="compositionally biased region" description="Basic and acidic residues" evidence="1">
    <location>
        <begin position="92"/>
        <end position="101"/>
    </location>
</feature>
<feature type="compositionally biased region" description="Basic residues" evidence="1">
    <location>
        <begin position="513"/>
        <end position="527"/>
    </location>
</feature>
<dbReference type="Proteomes" id="UP000612055">
    <property type="component" value="Unassembled WGS sequence"/>
</dbReference>
<evidence type="ECO:0000313" key="2">
    <source>
        <dbReference type="EMBL" id="KAG2484379.1"/>
    </source>
</evidence>
<feature type="compositionally biased region" description="Basic and acidic residues" evidence="1">
    <location>
        <begin position="543"/>
        <end position="552"/>
    </location>
</feature>
<feature type="region of interest" description="Disordered" evidence="1">
    <location>
        <begin position="513"/>
        <end position="552"/>
    </location>
</feature>
<evidence type="ECO:0000313" key="3">
    <source>
        <dbReference type="Proteomes" id="UP000612055"/>
    </source>
</evidence>
<accession>A0A835XJ42</accession>
<gene>
    <name evidence="2" type="ORF">HYH03_016795</name>
</gene>
<keyword evidence="3" id="KW-1185">Reference proteome</keyword>
<dbReference type="OrthoDB" id="10588213at2759"/>
<dbReference type="AlphaFoldDB" id="A0A835XJ42"/>
<name>A0A835XJ42_9CHLO</name>
<reference evidence="2" key="1">
    <citation type="journal article" date="2020" name="bioRxiv">
        <title>Comparative genomics of Chlamydomonas.</title>
        <authorList>
            <person name="Craig R.J."/>
            <person name="Hasan A.R."/>
            <person name="Ness R.W."/>
            <person name="Keightley P.D."/>
        </authorList>
    </citation>
    <scope>NUCLEOTIDE SEQUENCE</scope>
    <source>
        <strain evidence="2">CCAP 11/70</strain>
    </source>
</reference>
<feature type="compositionally biased region" description="Gly residues" evidence="1">
    <location>
        <begin position="531"/>
        <end position="541"/>
    </location>
</feature>
<evidence type="ECO:0000256" key="1">
    <source>
        <dbReference type="SAM" id="MobiDB-lite"/>
    </source>
</evidence>
<feature type="compositionally biased region" description="Pro residues" evidence="1">
    <location>
        <begin position="107"/>
        <end position="123"/>
    </location>
</feature>
<organism evidence="2 3">
    <name type="scientific">Edaphochlamys debaryana</name>
    <dbReference type="NCBI Taxonomy" id="47281"/>
    <lineage>
        <taxon>Eukaryota</taxon>
        <taxon>Viridiplantae</taxon>
        <taxon>Chlorophyta</taxon>
        <taxon>core chlorophytes</taxon>
        <taxon>Chlorophyceae</taxon>
        <taxon>CS clade</taxon>
        <taxon>Chlamydomonadales</taxon>
        <taxon>Chlamydomonadales incertae sedis</taxon>
        <taxon>Edaphochlamys</taxon>
    </lineage>
</organism>
<protein>
    <submittedName>
        <fullName evidence="2">Uncharacterized protein</fullName>
    </submittedName>
</protein>
<dbReference type="Gene3D" id="6.10.250.3110">
    <property type="match status" value="1"/>
</dbReference>
<proteinExistence type="predicted"/>
<sequence length="552" mass="58603">MDPAGTAVAEETEVRLRKALELINTHLKVAVSEGAGLGAEKQALRQEVEALKKQLDAAEKEGAKLNADLNEAVAERSCLINKLNQCREEFEDLESRMDSRPSHGPGQPAPHGPATPQPGPQPPRQSVLGSLTGSIGAFLTGSSASNSIYSNPAEREPAPIGVLAPAIPKVPAAHPPPPPLLALDPYQLLPGADLPIGLTRSDLQFRCHQFSRHLEDLATYLVENCPDATRLAEFARQQAVPHGVSEVIPSDALSSAPAPFLGHMLMVWMRDRGPWADPLRHLGCSFTFGPLPQSGSSGPEAAGERHLWELLRSYAARRWLPVVEAAAKRAAEEEAAAAHSSGGHSALRGAWLEALRKGGQPEGAKLAEALGVASDGVADWLRNFKGIAAVVKSSPWMHGLMLRALHLGLAVRAAHPLLRLKLSTPTVELGRHEWCRPRPLEPDRQEAQRFVEFKPSYAGRVDGASSGGSFFLVSLQPGLAFDAEAVKGLGAGQGQGPAAPAVVQPEEVVAWSWHRRSSSTGKARRRSNASAGGGGPEGPLGDGAKDDHPLIT</sequence>
<dbReference type="EMBL" id="JAEHOE010000151">
    <property type="protein sequence ID" value="KAG2484379.1"/>
    <property type="molecule type" value="Genomic_DNA"/>
</dbReference>